<dbReference type="EMBL" id="CABEEZ010000133">
    <property type="protein sequence ID" value="VTR55076.1"/>
    <property type="molecule type" value="Genomic_DNA"/>
</dbReference>
<evidence type="ECO:0000313" key="1">
    <source>
        <dbReference type="EMBL" id="VTR55076.1"/>
    </source>
</evidence>
<sequence length="187" mass="21110">MTFYWFAQSVGVLAFLVGITSFFNRDDQRFKLQLSGYSLIIGIHFLLMGANAAGSSALLSACRNLVSMKTRSLWVMWIFISLTLIIGLSRFHHWIEILPICGTTVSTWALFRTRGLTTRCVMWCSTACWVTHNIWLGSIGGSLIEGSFLLMNGFNIIRFRRLQLRGIDPFAVEKKAPVAEGRQPVKQ</sequence>
<dbReference type="Pfam" id="PF10688">
    <property type="entry name" value="Imp-YgjV"/>
    <property type="match status" value="1"/>
</dbReference>
<proteinExistence type="predicted"/>
<organism evidence="1">
    <name type="scientific">Serratia fonticola</name>
    <dbReference type="NCBI Taxonomy" id="47917"/>
    <lineage>
        <taxon>Bacteria</taxon>
        <taxon>Pseudomonadati</taxon>
        <taxon>Pseudomonadota</taxon>
        <taxon>Gammaproteobacteria</taxon>
        <taxon>Enterobacterales</taxon>
        <taxon>Yersiniaceae</taxon>
        <taxon>Serratia</taxon>
    </lineage>
</organism>
<dbReference type="KEGG" id="sfw:WN53_04540"/>
<dbReference type="AlphaFoldDB" id="A0A0F7D165"/>
<name>A0A0F7D165_SERFO</name>
<gene>
    <name evidence="1" type="primary">ygjV</name>
    <name evidence="1" type="ORF">NCTC12965_06882</name>
</gene>
<accession>A0A0F7D165</accession>
<reference evidence="1" key="1">
    <citation type="submission" date="2019-05" db="EMBL/GenBank/DDBJ databases">
        <authorList>
            <consortium name="Pathogen Informatics"/>
        </authorList>
    </citation>
    <scope>NUCLEOTIDE SEQUENCE [LARGE SCALE GENOMIC DNA]</scope>
    <source>
        <strain evidence="1">NCTC12965</strain>
    </source>
</reference>
<dbReference type="InterPro" id="IPR019629">
    <property type="entry name" value="Uncharacterised_HI1736/YgjV"/>
</dbReference>
<dbReference type="PIRSF" id="PIRSF011443">
    <property type="entry name" value="YgjV"/>
    <property type="match status" value="1"/>
</dbReference>
<dbReference type="RefSeq" id="WP_024483087.1">
    <property type="nucleotide sequence ID" value="NZ_CAMITP010000006.1"/>
</dbReference>
<protein>
    <submittedName>
        <fullName evidence="1">Inner membrane protein ygjV</fullName>
    </submittedName>
</protein>
<dbReference type="GeneID" id="30319421"/>
<dbReference type="STRING" id="47917.AV650_26850"/>
<dbReference type="InterPro" id="IPR026267">
    <property type="entry name" value="YgjV"/>
</dbReference>